<dbReference type="Proteomes" id="UP000191024">
    <property type="component" value="Chromosome D"/>
</dbReference>
<organism evidence="5 6">
    <name type="scientific">Lachancea mirantina</name>
    <dbReference type="NCBI Taxonomy" id="1230905"/>
    <lineage>
        <taxon>Eukaryota</taxon>
        <taxon>Fungi</taxon>
        <taxon>Dikarya</taxon>
        <taxon>Ascomycota</taxon>
        <taxon>Saccharomycotina</taxon>
        <taxon>Saccharomycetes</taxon>
        <taxon>Saccharomycetales</taxon>
        <taxon>Saccharomycetaceae</taxon>
        <taxon>Lachancea</taxon>
    </lineage>
</organism>
<evidence type="ECO:0000256" key="1">
    <source>
        <dbReference type="PROSITE-ProRule" id="PRU00288"/>
    </source>
</evidence>
<keyword evidence="1" id="KW-0863">Zinc-finger</keyword>
<dbReference type="InterPro" id="IPR051718">
    <property type="entry name" value="ARF_GTPase-activating"/>
</dbReference>
<dbReference type="PROSITE" id="PS50030">
    <property type="entry name" value="UBA"/>
    <property type="match status" value="1"/>
</dbReference>
<dbReference type="EMBL" id="LT598463">
    <property type="protein sequence ID" value="SCU87739.1"/>
    <property type="molecule type" value="Genomic_DNA"/>
</dbReference>
<dbReference type="Gene3D" id="1.10.220.150">
    <property type="entry name" value="Arf GTPase activating protein"/>
    <property type="match status" value="1"/>
</dbReference>
<dbReference type="STRING" id="1230905.A0A1G4JCB5"/>
<feature type="region of interest" description="Disordered" evidence="2">
    <location>
        <begin position="136"/>
        <end position="180"/>
    </location>
</feature>
<feature type="domain" description="UBA" evidence="3">
    <location>
        <begin position="181"/>
        <end position="228"/>
    </location>
</feature>
<keyword evidence="6" id="KW-1185">Reference proteome</keyword>
<dbReference type="PANTHER" id="PTHR45705:SF9">
    <property type="entry name" value="PROTEIN GTS1"/>
    <property type="match status" value="1"/>
</dbReference>
<dbReference type="CDD" id="cd08204">
    <property type="entry name" value="ArfGap"/>
    <property type="match status" value="1"/>
</dbReference>
<dbReference type="PROSITE" id="PS50115">
    <property type="entry name" value="ARFGAP"/>
    <property type="match status" value="1"/>
</dbReference>
<evidence type="ECO:0000259" key="3">
    <source>
        <dbReference type="PROSITE" id="PS50030"/>
    </source>
</evidence>
<dbReference type="GO" id="GO:0008270">
    <property type="term" value="F:zinc ion binding"/>
    <property type="evidence" value="ECO:0007669"/>
    <property type="project" value="UniProtKB-KW"/>
</dbReference>
<dbReference type="Gene3D" id="1.10.8.10">
    <property type="entry name" value="DNA helicase RuvA subunit, C-terminal domain"/>
    <property type="match status" value="1"/>
</dbReference>
<dbReference type="InterPro" id="IPR038508">
    <property type="entry name" value="ArfGAP_dom_sf"/>
</dbReference>
<feature type="compositionally biased region" description="Low complexity" evidence="2">
    <location>
        <begin position="149"/>
        <end position="175"/>
    </location>
</feature>
<dbReference type="Pfam" id="PF01412">
    <property type="entry name" value="ArfGap"/>
    <property type="match status" value="1"/>
</dbReference>
<accession>A0A1G4JCB5</accession>
<evidence type="ECO:0000313" key="5">
    <source>
        <dbReference type="EMBL" id="SCU87739.1"/>
    </source>
</evidence>
<keyword evidence="1" id="KW-0479">Metal-binding</keyword>
<protein>
    <submittedName>
        <fullName evidence="5">LAMI_0D07294g1_1</fullName>
    </submittedName>
</protein>
<feature type="region of interest" description="Disordered" evidence="2">
    <location>
        <begin position="231"/>
        <end position="272"/>
    </location>
</feature>
<dbReference type="InterPro" id="IPR037278">
    <property type="entry name" value="ARFGAP/RecO"/>
</dbReference>
<keyword evidence="1" id="KW-0862">Zinc</keyword>
<dbReference type="InterPro" id="IPR015940">
    <property type="entry name" value="UBA"/>
</dbReference>
<dbReference type="GO" id="GO:0005737">
    <property type="term" value="C:cytoplasm"/>
    <property type="evidence" value="ECO:0007669"/>
    <property type="project" value="TreeGrafter"/>
</dbReference>
<sequence>MRYKGNKAIERELKNIINAPQNANRCGECGAAFPTWCSLNLGVLLCGRCASVHRKIVGERGNGRVYSEVKSLSLDKWTVDEVEELDESGGNKKNKTVWNSANEPFPFDGDEDRSQVEKFIRDKYVLAKFRRDPIRPDELDNSRASSRTPSRLSNNASRSSLSRPPSSASSRALPRLTHRTVKDREIGKYASQLRRMRDLGFMDTDLVVEALCLARGDMNLALDILDADAKTSSSSRLSSRQNPPLPQRPSKTGPQPASFDGSEFTGSAPQPAVFDGTVQQYMDPQTGMIYVDENQYALALQQQNLQQQALQQQALQQQTLQQQAYQHALQQQEFQQQAYQPQFPSFSQQPQIDKGSLMSLYSQPTTYTSPVEVEPSNPQYQQILQAQHQQQLQQQLQQQQYQQQLQYQQTNSNASQGFQGYYY</sequence>
<gene>
    <name evidence="5" type="ORF">LAMI_0D07294G</name>
</gene>
<dbReference type="SUPFAM" id="SSF57863">
    <property type="entry name" value="ArfGap/RecO-like zinc finger"/>
    <property type="match status" value="1"/>
</dbReference>
<dbReference type="InterPro" id="IPR009060">
    <property type="entry name" value="UBA-like_sf"/>
</dbReference>
<dbReference type="OrthoDB" id="10266696at2759"/>
<dbReference type="AlphaFoldDB" id="A0A1G4JCB5"/>
<dbReference type="FunFam" id="1.10.220.150:FF:000027">
    <property type="entry name" value="Gts1p"/>
    <property type="match status" value="1"/>
</dbReference>
<dbReference type="PRINTS" id="PR00405">
    <property type="entry name" value="REVINTRACTNG"/>
</dbReference>
<name>A0A1G4JCB5_9SACH</name>
<dbReference type="GO" id="GO:0005096">
    <property type="term" value="F:GTPase activator activity"/>
    <property type="evidence" value="ECO:0007669"/>
    <property type="project" value="InterPro"/>
</dbReference>
<dbReference type="InterPro" id="IPR001164">
    <property type="entry name" value="ArfGAP_dom"/>
</dbReference>
<evidence type="ECO:0000256" key="2">
    <source>
        <dbReference type="SAM" id="MobiDB-lite"/>
    </source>
</evidence>
<proteinExistence type="predicted"/>
<feature type="domain" description="Arf-GAP" evidence="4">
    <location>
        <begin position="10"/>
        <end position="138"/>
    </location>
</feature>
<evidence type="ECO:0000313" key="6">
    <source>
        <dbReference type="Proteomes" id="UP000191024"/>
    </source>
</evidence>
<dbReference type="SUPFAM" id="SSF46934">
    <property type="entry name" value="UBA-like"/>
    <property type="match status" value="1"/>
</dbReference>
<feature type="region of interest" description="Disordered" evidence="2">
    <location>
        <begin position="85"/>
        <end position="110"/>
    </location>
</feature>
<reference evidence="5 6" key="1">
    <citation type="submission" date="2016-03" db="EMBL/GenBank/DDBJ databases">
        <authorList>
            <person name="Devillers H."/>
        </authorList>
    </citation>
    <scope>NUCLEOTIDE SEQUENCE [LARGE SCALE GENOMIC DNA]</scope>
    <source>
        <strain evidence="5">CBS 11717</strain>
    </source>
</reference>
<dbReference type="PANTHER" id="PTHR45705">
    <property type="entry name" value="FI20236P1"/>
    <property type="match status" value="1"/>
</dbReference>
<dbReference type="SMART" id="SM00105">
    <property type="entry name" value="ArfGap"/>
    <property type="match status" value="1"/>
</dbReference>
<evidence type="ECO:0000259" key="4">
    <source>
        <dbReference type="PROSITE" id="PS50115"/>
    </source>
</evidence>